<organism evidence="1 2">
    <name type="scientific">Pseudomonas fluorescens</name>
    <dbReference type="NCBI Taxonomy" id="294"/>
    <lineage>
        <taxon>Bacteria</taxon>
        <taxon>Pseudomonadati</taxon>
        <taxon>Pseudomonadota</taxon>
        <taxon>Gammaproteobacteria</taxon>
        <taxon>Pseudomonadales</taxon>
        <taxon>Pseudomonadaceae</taxon>
        <taxon>Pseudomonas</taxon>
    </lineage>
</organism>
<proteinExistence type="predicted"/>
<gene>
    <name evidence="1" type="ORF">PS710_00572</name>
</gene>
<name>A0A5E7A379_PSEFL</name>
<dbReference type="RefSeq" id="WP_150763079.1">
    <property type="nucleotide sequence ID" value="NZ_CABVHW010000001.1"/>
</dbReference>
<dbReference type="EMBL" id="CABVHW010000001">
    <property type="protein sequence ID" value="VVN73226.1"/>
    <property type="molecule type" value="Genomic_DNA"/>
</dbReference>
<evidence type="ECO:0000313" key="1">
    <source>
        <dbReference type="EMBL" id="VVN73226.1"/>
    </source>
</evidence>
<dbReference type="AlphaFoldDB" id="A0A5E7A379"/>
<accession>A0A5E7A379</accession>
<dbReference type="Proteomes" id="UP000381093">
    <property type="component" value="Unassembled WGS sequence"/>
</dbReference>
<protein>
    <submittedName>
        <fullName evidence="1">Uncharacterized protein</fullName>
    </submittedName>
</protein>
<evidence type="ECO:0000313" key="2">
    <source>
        <dbReference type="Proteomes" id="UP000381093"/>
    </source>
</evidence>
<sequence length="212" mass="23806">MSSRIEDLFCLYTDPEKKVRRVDLVTEINEAYAGHIEAQAVMYRCKEDSLDKALGGASHFITIAEGCYDYAVEGQLQATGTGLNHDSWLDFAAFINQARWDAEFHQANSLSPNLEHVFKLGAIRARLDCDTLGEVAYEALPEVLRDAAVGYLSLHEIAFLARMTEKAVRNATQPTAADRLVTRKEGTRTVVDSHEALRWLKGRRNFDQTELV</sequence>
<reference evidence="1 2" key="1">
    <citation type="submission" date="2019-09" db="EMBL/GenBank/DDBJ databases">
        <authorList>
            <person name="Chandra G."/>
            <person name="Truman W A."/>
        </authorList>
    </citation>
    <scope>NUCLEOTIDE SEQUENCE [LARGE SCALE GENOMIC DNA]</scope>
    <source>
        <strain evidence="1">PS710</strain>
    </source>
</reference>